<accession>A0A2P5DUB1</accession>
<evidence type="ECO:0000313" key="1">
    <source>
        <dbReference type="EMBL" id="PON76883.1"/>
    </source>
</evidence>
<evidence type="ECO:0000313" key="2">
    <source>
        <dbReference type="Proteomes" id="UP000237105"/>
    </source>
</evidence>
<proteinExistence type="predicted"/>
<protein>
    <submittedName>
        <fullName evidence="1">Uncharacterized protein</fullName>
    </submittedName>
</protein>
<sequence>MALELAIVTIRQPFPYLGGLPHANPCWLLRCSNVRRIPRLEYGQGVGCDEQTCLAWPRSRTVILHYTDALCVTEKRLLSDVLKGRNWY</sequence>
<dbReference type="AlphaFoldDB" id="A0A2P5DUB1"/>
<gene>
    <name evidence="1" type="ORF">PanWU01x14_032030</name>
</gene>
<keyword evidence="2" id="KW-1185">Reference proteome</keyword>
<organism evidence="1 2">
    <name type="scientific">Parasponia andersonii</name>
    <name type="common">Sponia andersonii</name>
    <dbReference type="NCBI Taxonomy" id="3476"/>
    <lineage>
        <taxon>Eukaryota</taxon>
        <taxon>Viridiplantae</taxon>
        <taxon>Streptophyta</taxon>
        <taxon>Embryophyta</taxon>
        <taxon>Tracheophyta</taxon>
        <taxon>Spermatophyta</taxon>
        <taxon>Magnoliopsida</taxon>
        <taxon>eudicotyledons</taxon>
        <taxon>Gunneridae</taxon>
        <taxon>Pentapetalae</taxon>
        <taxon>rosids</taxon>
        <taxon>fabids</taxon>
        <taxon>Rosales</taxon>
        <taxon>Cannabaceae</taxon>
        <taxon>Parasponia</taxon>
    </lineage>
</organism>
<name>A0A2P5DUB1_PARAD</name>
<dbReference type="EMBL" id="JXTB01000016">
    <property type="protein sequence ID" value="PON76883.1"/>
    <property type="molecule type" value="Genomic_DNA"/>
</dbReference>
<comment type="caution">
    <text evidence="1">The sequence shown here is derived from an EMBL/GenBank/DDBJ whole genome shotgun (WGS) entry which is preliminary data.</text>
</comment>
<reference evidence="2" key="1">
    <citation type="submission" date="2016-06" db="EMBL/GenBank/DDBJ databases">
        <title>Parallel loss of symbiosis genes in relatives of nitrogen-fixing non-legume Parasponia.</title>
        <authorList>
            <person name="Van Velzen R."/>
            <person name="Holmer R."/>
            <person name="Bu F."/>
            <person name="Rutten L."/>
            <person name="Van Zeijl A."/>
            <person name="Liu W."/>
            <person name="Santuari L."/>
            <person name="Cao Q."/>
            <person name="Sharma T."/>
            <person name="Shen D."/>
            <person name="Roswanjaya Y."/>
            <person name="Wardhani T."/>
            <person name="Kalhor M.S."/>
            <person name="Jansen J."/>
            <person name="Van den Hoogen J."/>
            <person name="Gungor B."/>
            <person name="Hartog M."/>
            <person name="Hontelez J."/>
            <person name="Verver J."/>
            <person name="Yang W.-C."/>
            <person name="Schijlen E."/>
            <person name="Repin R."/>
            <person name="Schilthuizen M."/>
            <person name="Schranz E."/>
            <person name="Heidstra R."/>
            <person name="Miyata K."/>
            <person name="Fedorova E."/>
            <person name="Kohlen W."/>
            <person name="Bisseling T."/>
            <person name="Smit S."/>
            <person name="Geurts R."/>
        </authorList>
    </citation>
    <scope>NUCLEOTIDE SEQUENCE [LARGE SCALE GENOMIC DNA]</scope>
    <source>
        <strain evidence="2">cv. WU1-14</strain>
    </source>
</reference>
<dbReference type="Proteomes" id="UP000237105">
    <property type="component" value="Unassembled WGS sequence"/>
</dbReference>